<dbReference type="ESTHER" id="9pezi-w3xpc1">
    <property type="family name" value="Fungal_carboxylesterase_lipase"/>
</dbReference>
<dbReference type="InterPro" id="IPR029058">
    <property type="entry name" value="AB_hydrolase_fold"/>
</dbReference>
<dbReference type="Proteomes" id="UP000030651">
    <property type="component" value="Unassembled WGS sequence"/>
</dbReference>
<feature type="signal peptide" evidence="3">
    <location>
        <begin position="1"/>
        <end position="18"/>
    </location>
</feature>
<evidence type="ECO:0000313" key="6">
    <source>
        <dbReference type="Proteomes" id="UP000030651"/>
    </source>
</evidence>
<organism evidence="5 6">
    <name type="scientific">Pestalotiopsis fici (strain W106-1 / CGMCC3.15140)</name>
    <dbReference type="NCBI Taxonomy" id="1229662"/>
    <lineage>
        <taxon>Eukaryota</taxon>
        <taxon>Fungi</taxon>
        <taxon>Dikarya</taxon>
        <taxon>Ascomycota</taxon>
        <taxon>Pezizomycotina</taxon>
        <taxon>Sordariomycetes</taxon>
        <taxon>Xylariomycetidae</taxon>
        <taxon>Amphisphaeriales</taxon>
        <taxon>Sporocadaceae</taxon>
        <taxon>Pestalotiopsis</taxon>
    </lineage>
</organism>
<dbReference type="eggNOG" id="KOG1516">
    <property type="taxonomic scope" value="Eukaryota"/>
</dbReference>
<dbReference type="EMBL" id="KI912109">
    <property type="protein sequence ID" value="ETS87819.1"/>
    <property type="molecule type" value="Genomic_DNA"/>
</dbReference>
<name>W3XPC1_PESFW</name>
<dbReference type="InterPro" id="IPR002018">
    <property type="entry name" value="CarbesteraseB"/>
</dbReference>
<dbReference type="RefSeq" id="XP_007828419.1">
    <property type="nucleotide sequence ID" value="XM_007830228.1"/>
</dbReference>
<feature type="domain" description="Carboxylesterase type B" evidence="4">
    <location>
        <begin position="22"/>
        <end position="485"/>
    </location>
</feature>
<dbReference type="InParanoid" id="W3XPC1"/>
<dbReference type="Pfam" id="PF00135">
    <property type="entry name" value="COesterase"/>
    <property type="match status" value="1"/>
</dbReference>
<evidence type="ECO:0000256" key="1">
    <source>
        <dbReference type="ARBA" id="ARBA00005964"/>
    </source>
</evidence>
<keyword evidence="3" id="KW-0732">Signal</keyword>
<comment type="similarity">
    <text evidence="1 3">Belongs to the type-B carboxylesterase/lipase family.</text>
</comment>
<dbReference type="PROSITE" id="PS00122">
    <property type="entry name" value="CARBOXYLESTERASE_B_1"/>
    <property type="match status" value="1"/>
</dbReference>
<accession>W3XPC1</accession>
<dbReference type="OMA" id="DQPPWCP"/>
<dbReference type="PANTHER" id="PTHR11559">
    <property type="entry name" value="CARBOXYLESTERASE"/>
    <property type="match status" value="1"/>
</dbReference>
<dbReference type="InterPro" id="IPR050309">
    <property type="entry name" value="Type-B_Carboxylest/Lipase"/>
</dbReference>
<dbReference type="FunFam" id="3.40.50.1820:FF:000266">
    <property type="entry name" value="Carboxylic ester hydrolase"/>
    <property type="match status" value="1"/>
</dbReference>
<evidence type="ECO:0000256" key="2">
    <source>
        <dbReference type="ARBA" id="ARBA00022801"/>
    </source>
</evidence>
<sequence length="590" mass="63804">MQRASRAVFIALFSVALAALQVNLDYATYQGYYDSTYDLNIWKSVRYAAPPVGNLRWQAPRPPPTNRSAVIPATEQPPICPQTGGYALPAVYGFTSGYGDEDCLYLNVHASPNASSLPVMVWIHGGGYSKFGAVYDPSVWLNTNDNGFVFVEIQYRLGAFGYLSSPDIKNNGVLNAGLLDQRFALDWVQKYITKFGGDPTRVTIGGESSGAGSVMFHALAYGGNDAKVFNNIVAASPYTPPVYNYNDPVPTGNYQAFVDLVGCGRNAASAADGASTFACLVAADTLVLQNASGTVSTTRGYFGSFAFQPVVDGSYIQTRPSQQLLTGKVNGKRILVGNNANEGVPLTNPDVDTFSEYNDFIAKTYPRFTPADVISLNAFYQTAFAQQGDNGTRFDTLGDSGPTALTVSEFATGLQQAVLDIGAESVYDCPAQWLAEAFTPGALQAWKYQYSVTPAYHGHDLTAYFAVGATVPNLDFRYAFQKILGNFIVFNSPLISRQNATAGYANATAPPGAYGNIGWPEYGLINPTMINLNTTGGQLTEVVVTPNLTFYQRTGPGIVNRFRLVNSRTWEGGRGFRCDFWRSVSARVPY</sequence>
<proteinExistence type="inferred from homology"/>
<dbReference type="GO" id="GO:0016787">
    <property type="term" value="F:hydrolase activity"/>
    <property type="evidence" value="ECO:0007669"/>
    <property type="project" value="UniProtKB-KW"/>
</dbReference>
<reference evidence="6" key="1">
    <citation type="journal article" date="2015" name="BMC Genomics">
        <title>Genomic and transcriptomic analysis of the endophytic fungus Pestalotiopsis fici reveals its lifestyle and high potential for synthesis of natural products.</title>
        <authorList>
            <person name="Wang X."/>
            <person name="Zhang X."/>
            <person name="Liu L."/>
            <person name="Xiang M."/>
            <person name="Wang W."/>
            <person name="Sun X."/>
            <person name="Che Y."/>
            <person name="Guo L."/>
            <person name="Liu G."/>
            <person name="Guo L."/>
            <person name="Wang C."/>
            <person name="Yin W.B."/>
            <person name="Stadler M."/>
            <person name="Zhang X."/>
            <person name="Liu X."/>
        </authorList>
    </citation>
    <scope>NUCLEOTIDE SEQUENCE [LARGE SCALE GENOMIC DNA]</scope>
    <source>
        <strain evidence="6">W106-1 / CGMCC3.15140</strain>
    </source>
</reference>
<gene>
    <name evidence="5" type="ORF">PFICI_01647</name>
</gene>
<dbReference type="EC" id="3.1.1.-" evidence="3"/>
<protein>
    <recommendedName>
        <fullName evidence="3">Carboxylic ester hydrolase</fullName>
        <ecNumber evidence="3">3.1.1.-</ecNumber>
    </recommendedName>
</protein>
<evidence type="ECO:0000259" key="4">
    <source>
        <dbReference type="Pfam" id="PF00135"/>
    </source>
</evidence>
<keyword evidence="2 3" id="KW-0378">Hydrolase</keyword>
<keyword evidence="6" id="KW-1185">Reference proteome</keyword>
<dbReference type="GeneID" id="19266660"/>
<evidence type="ECO:0000256" key="3">
    <source>
        <dbReference type="RuleBase" id="RU361235"/>
    </source>
</evidence>
<dbReference type="AlphaFoldDB" id="W3XPC1"/>
<dbReference type="Gene3D" id="3.40.50.1820">
    <property type="entry name" value="alpha/beta hydrolase"/>
    <property type="match status" value="1"/>
</dbReference>
<dbReference type="HOGENOM" id="CLU_006586_10_5_1"/>
<dbReference type="OrthoDB" id="408631at2759"/>
<dbReference type="SUPFAM" id="SSF53474">
    <property type="entry name" value="alpha/beta-Hydrolases"/>
    <property type="match status" value="1"/>
</dbReference>
<feature type="chain" id="PRO_5005150226" description="Carboxylic ester hydrolase" evidence="3">
    <location>
        <begin position="19"/>
        <end position="590"/>
    </location>
</feature>
<dbReference type="InterPro" id="IPR019826">
    <property type="entry name" value="Carboxylesterase_B_AS"/>
</dbReference>
<evidence type="ECO:0000313" key="5">
    <source>
        <dbReference type="EMBL" id="ETS87819.1"/>
    </source>
</evidence>
<dbReference type="KEGG" id="pfy:PFICI_01647"/>